<reference evidence="2" key="1">
    <citation type="journal article" date="2020" name="Nature">
        <title>Giant virus diversity and host interactions through global metagenomics.</title>
        <authorList>
            <person name="Schulz F."/>
            <person name="Roux S."/>
            <person name="Paez-Espino D."/>
            <person name="Jungbluth S."/>
            <person name="Walsh D.A."/>
            <person name="Denef V.J."/>
            <person name="McMahon K.D."/>
            <person name="Konstantinidis K.T."/>
            <person name="Eloe-Fadrosh E.A."/>
            <person name="Kyrpides N.C."/>
            <person name="Woyke T."/>
        </authorList>
    </citation>
    <scope>NUCLEOTIDE SEQUENCE</scope>
    <source>
        <strain evidence="2">GVMAG-S-1101182-85</strain>
    </source>
</reference>
<evidence type="ECO:0000313" key="2">
    <source>
        <dbReference type="EMBL" id="QHU13901.1"/>
    </source>
</evidence>
<feature type="compositionally biased region" description="Basic residues" evidence="1">
    <location>
        <begin position="58"/>
        <end position="76"/>
    </location>
</feature>
<protein>
    <submittedName>
        <fullName evidence="2">Uncharacterized protein</fullName>
    </submittedName>
</protein>
<dbReference type="AlphaFoldDB" id="A0A6C0K9R7"/>
<proteinExistence type="predicted"/>
<dbReference type="EMBL" id="MN740827">
    <property type="protein sequence ID" value="QHU13901.1"/>
    <property type="molecule type" value="Genomic_DNA"/>
</dbReference>
<feature type="region of interest" description="Disordered" evidence="1">
    <location>
        <begin position="33"/>
        <end position="76"/>
    </location>
</feature>
<feature type="compositionally biased region" description="Polar residues" evidence="1">
    <location>
        <begin position="33"/>
        <end position="54"/>
    </location>
</feature>
<evidence type="ECO:0000256" key="1">
    <source>
        <dbReference type="SAM" id="MobiDB-lite"/>
    </source>
</evidence>
<organism evidence="2">
    <name type="scientific">viral metagenome</name>
    <dbReference type="NCBI Taxonomy" id="1070528"/>
    <lineage>
        <taxon>unclassified sequences</taxon>
        <taxon>metagenomes</taxon>
        <taxon>organismal metagenomes</taxon>
    </lineage>
</organism>
<sequence>MPVNAATHKSAVMYCKGRHNVGSNEFITCYTKQTSPGGNVSWTNSSKNTRTLNGSAGGRRRKHRMTRRHRKGTRRH</sequence>
<accession>A0A6C0K9R7</accession>
<name>A0A6C0K9R7_9ZZZZ</name>